<reference evidence="2" key="1">
    <citation type="journal article" date="2011" name="PLoS Genet.">
        <title>Genomic analysis of the necrotrophic fungal pathogens Sclerotinia sclerotiorum and Botrytis cinerea.</title>
        <authorList>
            <person name="Amselem J."/>
            <person name="Cuomo C.A."/>
            <person name="van Kan J.A."/>
            <person name="Viaud M."/>
            <person name="Benito E.P."/>
            <person name="Couloux A."/>
            <person name="Coutinho P.M."/>
            <person name="de Vries R.P."/>
            <person name="Dyer P.S."/>
            <person name="Fillinger S."/>
            <person name="Fournier E."/>
            <person name="Gout L."/>
            <person name="Hahn M."/>
            <person name="Kohn L."/>
            <person name="Lapalu N."/>
            <person name="Plummer K.M."/>
            <person name="Pradier J.M."/>
            <person name="Quevillon E."/>
            <person name="Sharon A."/>
            <person name="Simon A."/>
            <person name="ten Have A."/>
            <person name="Tudzynski B."/>
            <person name="Tudzynski P."/>
            <person name="Wincker P."/>
            <person name="Andrew M."/>
            <person name="Anthouard V."/>
            <person name="Beever R.E."/>
            <person name="Beffa R."/>
            <person name="Benoit I."/>
            <person name="Bouzid O."/>
            <person name="Brault B."/>
            <person name="Chen Z."/>
            <person name="Choquer M."/>
            <person name="Collemare J."/>
            <person name="Cotton P."/>
            <person name="Danchin E.G."/>
            <person name="Da Silva C."/>
            <person name="Gautier A."/>
            <person name="Giraud C."/>
            <person name="Giraud T."/>
            <person name="Gonzalez C."/>
            <person name="Grossetete S."/>
            <person name="Guldener U."/>
            <person name="Henrissat B."/>
            <person name="Howlett B.J."/>
            <person name="Kodira C."/>
            <person name="Kretschmer M."/>
            <person name="Lappartient A."/>
            <person name="Leroch M."/>
            <person name="Levis C."/>
            <person name="Mauceli E."/>
            <person name="Neuveglise C."/>
            <person name="Oeser B."/>
            <person name="Pearson M."/>
            <person name="Poulain J."/>
            <person name="Poussereau N."/>
            <person name="Quesneville H."/>
            <person name="Rascle C."/>
            <person name="Schumacher J."/>
            <person name="Segurens B."/>
            <person name="Sexton A."/>
            <person name="Silva E."/>
            <person name="Sirven C."/>
            <person name="Soanes D.M."/>
            <person name="Talbot N.J."/>
            <person name="Templeton M."/>
            <person name="Yandava C."/>
            <person name="Yarden O."/>
            <person name="Zeng Q."/>
            <person name="Rollins J.A."/>
            <person name="Lebrun M.H."/>
            <person name="Dickman M."/>
        </authorList>
    </citation>
    <scope>NUCLEOTIDE SEQUENCE [LARGE SCALE GENOMIC DNA]</scope>
    <source>
        <strain evidence="2">T4</strain>
    </source>
</reference>
<organism evidence="1 2">
    <name type="scientific">Botryotinia fuckeliana (strain T4)</name>
    <name type="common">Noble rot fungus</name>
    <name type="synonym">Botrytis cinerea</name>
    <dbReference type="NCBI Taxonomy" id="999810"/>
    <lineage>
        <taxon>Eukaryota</taxon>
        <taxon>Fungi</taxon>
        <taxon>Dikarya</taxon>
        <taxon>Ascomycota</taxon>
        <taxon>Pezizomycotina</taxon>
        <taxon>Leotiomycetes</taxon>
        <taxon>Helotiales</taxon>
        <taxon>Sclerotiniaceae</taxon>
        <taxon>Botrytis</taxon>
    </lineage>
</organism>
<dbReference type="EMBL" id="FQ790316">
    <property type="protein sequence ID" value="CCD49517.1"/>
    <property type="molecule type" value="Genomic_DNA"/>
</dbReference>
<sequence>MGPQTASSAASSLLSCASSLAHAFFHLRMKVIILDKLLSLSYSPILDASSSSGQVLLISFNSLKLKLGVVMRVWGLGDEIFERHVVESMSFDEHTVSG</sequence>
<dbReference type="Proteomes" id="UP000008177">
    <property type="component" value="Unplaced contigs"/>
</dbReference>
<protein>
    <submittedName>
        <fullName evidence="1">Uncharacterized protein</fullName>
    </submittedName>
</protein>
<proteinExistence type="predicted"/>
<evidence type="ECO:0000313" key="2">
    <source>
        <dbReference type="Proteomes" id="UP000008177"/>
    </source>
</evidence>
<dbReference type="AlphaFoldDB" id="G2YC97"/>
<evidence type="ECO:0000313" key="1">
    <source>
        <dbReference type="EMBL" id="CCD49517.1"/>
    </source>
</evidence>
<dbReference type="HOGENOM" id="CLU_2333393_0_0_1"/>
<accession>G2YC97</accession>
<gene>
    <name evidence="1" type="ORF">BofuT4_uP098940.1</name>
</gene>
<dbReference type="InParanoid" id="G2YC97"/>
<name>G2YC97_BOTF4</name>